<dbReference type="InterPro" id="IPR036390">
    <property type="entry name" value="WH_DNA-bd_sf"/>
</dbReference>
<evidence type="ECO:0000313" key="3">
    <source>
        <dbReference type="Proteomes" id="UP000186894"/>
    </source>
</evidence>
<dbReference type="AlphaFoldDB" id="A0A1Q8ZL16"/>
<sequence length="310" mass="32907">MTRQELAARLKLTEPAITGILQRLLGAGLVRQGKRQTKTRYQAAEFSLVPSGAYGLGIERTPQGGAIALCDLAGAMVLCEAFERDEAFFDAILRIRQAKAGFPAPLGVGVIISSGADDEFSALFDDLPCFSLSKPEAVLAGEKLFGVGEPEGGLVVILIEDRVQAGFMINGRFYRGSHGRAGAIGAMRPGLGEGTLDMAASAASFRAFLAEGGADDIEGWIKQAARRLLDGVVTIAGFFSPGVVLLGGDLPDDVIKRLIDEIAKARLEKERYFVPTGWIPPVGALSFPSRDPVYGAAVAPFIELLLPKPY</sequence>
<reference evidence="2 3" key="1">
    <citation type="submission" date="2016-09" db="EMBL/GenBank/DDBJ databases">
        <title>Rhizobium oryziradicis sp. nov., isolated from the root of rice.</title>
        <authorList>
            <person name="Zhao J."/>
            <person name="Zhang X."/>
        </authorList>
    </citation>
    <scope>NUCLEOTIDE SEQUENCE [LARGE SCALE GENOMIC DNA]</scope>
    <source>
        <strain evidence="2 3">N19</strain>
    </source>
</reference>
<dbReference type="EMBL" id="MKIM01000032">
    <property type="protein sequence ID" value="OLP42556.1"/>
    <property type="molecule type" value="Genomic_DNA"/>
</dbReference>
<dbReference type="Gene3D" id="3.30.420.40">
    <property type="match status" value="1"/>
</dbReference>
<organism evidence="2 3">
    <name type="scientific">Rhizobium oryziradicis</name>
    <dbReference type="NCBI Taxonomy" id="1867956"/>
    <lineage>
        <taxon>Bacteria</taxon>
        <taxon>Pseudomonadati</taxon>
        <taxon>Pseudomonadota</taxon>
        <taxon>Alphaproteobacteria</taxon>
        <taxon>Hyphomicrobiales</taxon>
        <taxon>Rhizobiaceae</taxon>
        <taxon>Rhizobium/Agrobacterium group</taxon>
        <taxon>Rhizobium</taxon>
    </lineage>
</organism>
<dbReference type="SUPFAM" id="SSF53067">
    <property type="entry name" value="Actin-like ATPase domain"/>
    <property type="match status" value="1"/>
</dbReference>
<dbReference type="InterPro" id="IPR000600">
    <property type="entry name" value="ROK"/>
</dbReference>
<dbReference type="InterPro" id="IPR036388">
    <property type="entry name" value="WH-like_DNA-bd_sf"/>
</dbReference>
<dbReference type="Proteomes" id="UP000186894">
    <property type="component" value="Unassembled WGS sequence"/>
</dbReference>
<dbReference type="GO" id="GO:0006355">
    <property type="term" value="P:regulation of DNA-templated transcription"/>
    <property type="evidence" value="ECO:0007669"/>
    <property type="project" value="UniProtKB-ARBA"/>
</dbReference>
<dbReference type="CDD" id="cd00090">
    <property type="entry name" value="HTH_ARSR"/>
    <property type="match status" value="1"/>
</dbReference>
<proteinExistence type="inferred from homology"/>
<dbReference type="SUPFAM" id="SSF46785">
    <property type="entry name" value="Winged helix' DNA-binding domain"/>
    <property type="match status" value="1"/>
</dbReference>
<gene>
    <name evidence="2" type="ORF">BJF95_23270</name>
</gene>
<dbReference type="PANTHER" id="PTHR18964:SF149">
    <property type="entry name" value="BIFUNCTIONAL UDP-N-ACETYLGLUCOSAMINE 2-EPIMERASE_N-ACETYLMANNOSAMINE KINASE"/>
    <property type="match status" value="1"/>
</dbReference>
<evidence type="ECO:0000256" key="1">
    <source>
        <dbReference type="ARBA" id="ARBA00006479"/>
    </source>
</evidence>
<comment type="caution">
    <text evidence="2">The sequence shown here is derived from an EMBL/GenBank/DDBJ whole genome shotgun (WGS) entry which is preliminary data.</text>
</comment>
<dbReference type="InterPro" id="IPR011991">
    <property type="entry name" value="ArsR-like_HTH"/>
</dbReference>
<comment type="similarity">
    <text evidence="1">Belongs to the ROK (NagC/XylR) family.</text>
</comment>
<keyword evidence="3" id="KW-1185">Reference proteome</keyword>
<dbReference type="Gene3D" id="1.10.10.10">
    <property type="entry name" value="Winged helix-like DNA-binding domain superfamily/Winged helix DNA-binding domain"/>
    <property type="match status" value="1"/>
</dbReference>
<evidence type="ECO:0008006" key="4">
    <source>
        <dbReference type="Google" id="ProtNLM"/>
    </source>
</evidence>
<dbReference type="STRING" id="1867956.BJF95_23270"/>
<dbReference type="InterPro" id="IPR043129">
    <property type="entry name" value="ATPase_NBD"/>
</dbReference>
<evidence type="ECO:0000313" key="2">
    <source>
        <dbReference type="EMBL" id="OLP42556.1"/>
    </source>
</evidence>
<dbReference type="PANTHER" id="PTHR18964">
    <property type="entry name" value="ROK (REPRESSOR, ORF, KINASE) FAMILY"/>
    <property type="match status" value="1"/>
</dbReference>
<accession>A0A1Q8ZL16</accession>
<protein>
    <recommendedName>
        <fullName evidence="4">HTH marR-type domain-containing protein</fullName>
    </recommendedName>
</protein>
<name>A0A1Q8ZL16_9HYPH</name>